<comment type="caution">
    <text evidence="3">The sequence shown here is derived from an EMBL/GenBank/DDBJ whole genome shotgun (WGS) entry which is preliminary data.</text>
</comment>
<evidence type="ECO:0000313" key="3">
    <source>
        <dbReference type="EMBL" id="KAJ0206220.1"/>
    </source>
</evidence>
<dbReference type="EMBL" id="NBSK02000005">
    <property type="protein sequence ID" value="KAJ0206220.1"/>
    <property type="molecule type" value="Genomic_DNA"/>
</dbReference>
<name>A0A9R1VJY0_LACSA</name>
<dbReference type="AlphaFoldDB" id="A0A9R1VJY0"/>
<keyword evidence="1" id="KW-0863">Zinc-finger</keyword>
<evidence type="ECO:0000259" key="2">
    <source>
        <dbReference type="PROSITE" id="PS50157"/>
    </source>
</evidence>
<feature type="domain" description="C2H2-type" evidence="2">
    <location>
        <begin position="20"/>
        <end position="48"/>
    </location>
</feature>
<dbReference type="InterPro" id="IPR054722">
    <property type="entry name" value="PolX-like_BBD"/>
</dbReference>
<dbReference type="Pfam" id="PF22936">
    <property type="entry name" value="Pol_BBD"/>
    <property type="match status" value="1"/>
</dbReference>
<dbReference type="GO" id="GO:0008270">
    <property type="term" value="F:zinc ion binding"/>
    <property type="evidence" value="ECO:0007669"/>
    <property type="project" value="UniProtKB-KW"/>
</dbReference>
<keyword evidence="1" id="KW-0862">Zinc</keyword>
<sequence>MNKDPQDPPPKKKEKVAKDDTCFECGVGFRKSKELKVDEMVLHVGNRARVVVQDFGNFDLCLPSGLYLTLDNVCLVTSITRNIISVSHLTKSGYDFKFFDDNICSFLKGIFCF</sequence>
<keyword evidence="4" id="KW-1185">Reference proteome</keyword>
<organism evidence="3 4">
    <name type="scientific">Lactuca sativa</name>
    <name type="common">Garden lettuce</name>
    <dbReference type="NCBI Taxonomy" id="4236"/>
    <lineage>
        <taxon>Eukaryota</taxon>
        <taxon>Viridiplantae</taxon>
        <taxon>Streptophyta</taxon>
        <taxon>Embryophyta</taxon>
        <taxon>Tracheophyta</taxon>
        <taxon>Spermatophyta</taxon>
        <taxon>Magnoliopsida</taxon>
        <taxon>eudicotyledons</taxon>
        <taxon>Gunneridae</taxon>
        <taxon>Pentapetalae</taxon>
        <taxon>asterids</taxon>
        <taxon>campanulids</taxon>
        <taxon>Asterales</taxon>
        <taxon>Asteraceae</taxon>
        <taxon>Cichorioideae</taxon>
        <taxon>Cichorieae</taxon>
        <taxon>Lactucinae</taxon>
        <taxon>Lactuca</taxon>
    </lineage>
</organism>
<evidence type="ECO:0000256" key="1">
    <source>
        <dbReference type="PROSITE-ProRule" id="PRU00042"/>
    </source>
</evidence>
<dbReference type="PROSITE" id="PS50157">
    <property type="entry name" value="ZINC_FINGER_C2H2_2"/>
    <property type="match status" value="1"/>
</dbReference>
<evidence type="ECO:0000313" key="4">
    <source>
        <dbReference type="Proteomes" id="UP000235145"/>
    </source>
</evidence>
<keyword evidence="1" id="KW-0479">Metal-binding</keyword>
<gene>
    <name evidence="3" type="ORF">LSAT_V11C500244340</name>
</gene>
<proteinExistence type="predicted"/>
<dbReference type="Proteomes" id="UP000235145">
    <property type="component" value="Unassembled WGS sequence"/>
</dbReference>
<protein>
    <recommendedName>
        <fullName evidence="2">C2H2-type domain-containing protein</fullName>
    </recommendedName>
</protein>
<dbReference type="InterPro" id="IPR013087">
    <property type="entry name" value="Znf_C2H2_type"/>
</dbReference>
<reference evidence="3 4" key="1">
    <citation type="journal article" date="2017" name="Nat. Commun.">
        <title>Genome assembly with in vitro proximity ligation data and whole-genome triplication in lettuce.</title>
        <authorList>
            <person name="Reyes-Chin-Wo S."/>
            <person name="Wang Z."/>
            <person name="Yang X."/>
            <person name="Kozik A."/>
            <person name="Arikit S."/>
            <person name="Song C."/>
            <person name="Xia L."/>
            <person name="Froenicke L."/>
            <person name="Lavelle D.O."/>
            <person name="Truco M.J."/>
            <person name="Xia R."/>
            <person name="Zhu S."/>
            <person name="Xu C."/>
            <person name="Xu H."/>
            <person name="Xu X."/>
            <person name="Cox K."/>
            <person name="Korf I."/>
            <person name="Meyers B.C."/>
            <person name="Michelmore R.W."/>
        </authorList>
    </citation>
    <scope>NUCLEOTIDE SEQUENCE [LARGE SCALE GENOMIC DNA]</scope>
    <source>
        <strain evidence="4">cv. Salinas</strain>
        <tissue evidence="3">Seedlings</tissue>
    </source>
</reference>
<accession>A0A9R1VJY0</accession>